<sequence>MSSRESDNAYPTPRRTGPDAYPSGTPPYGTPGLPGGADRAGSGQSDTAGSAPAEGGGDAPKTETTLTTRVRINIPGSRPIPPVVVRSAVKNEDAPEAGPAEAAEPPGPRHRSAAPSSPVLGVMDGSARTATPPNLPPEWQTGEPAGQSEAESTGEWFRPRQKKGAADPAPAPVTAGAPAAAPGRPAEPRGTEPGRPAGARPDAARPGAPRSESGRPGSNRPDAGRKEQGRPNGQRPTPGPAPTGAPASPFAGTARPDGAANPFDEGMPADPFAADPFATDPFAADPYPGGPAAPGAADRFGQGAADPLPSRPHPQGNGRPQGGPAGRGAQEDTAIGGFEPIRDDAPPAAIPGLPQSGLPRSGPYAPAPGGTGADPFATAPQGAGADPFATAAPGGRFPGGAAGAPDPFAPAAPGHPSDQGAAFGSEQPFPPGAPYGNGAGRPGAGSPAGAPAGGRPAPAAPAGEKPADRAADKPAPKAAPAKRRGKASKLVVYGIGFLLFAGAAAYGTGLMLNQADVPKGTVVLGTDIGGSSRDQAIHQLEDTVGKAGQQPVKLKIGEQTLDLDPTAAGLSFDTTGTVDGLTQHSYSPVDVINSLKGGEKAVPPLVKVDRAKLKAALDALAASSGQGLQEGYVKFTEAGEVVVVPGKAGQAVDSTAAVEQVEQAYRDRAAGKPETPINLPVAAAQPKVSPQALQAAADSLGKSVLNGLVHVTAGTKKFDFGKATAAKALTLAPDASGNIVPKWDYDQLGGAIGGIFDKLKARKAGALAPITAQDVADGITSVLDKTGDKDRTFKFTTT</sequence>
<feature type="region of interest" description="Disordered" evidence="1">
    <location>
        <begin position="1"/>
        <end position="483"/>
    </location>
</feature>
<feature type="domain" description="YoaR-like putative peptidoglycan binding" evidence="3">
    <location>
        <begin position="592"/>
        <end position="667"/>
    </location>
</feature>
<feature type="compositionally biased region" description="Low complexity" evidence="1">
    <location>
        <begin position="403"/>
        <end position="416"/>
    </location>
</feature>
<dbReference type="EMBL" id="BNBO01000003">
    <property type="protein sequence ID" value="GHH62455.1"/>
    <property type="molecule type" value="Genomic_DNA"/>
</dbReference>
<evidence type="ECO:0000256" key="1">
    <source>
        <dbReference type="SAM" id="MobiDB-lite"/>
    </source>
</evidence>
<dbReference type="InterPro" id="IPR022029">
    <property type="entry name" value="YoaR-like_PG-bd"/>
</dbReference>
<feature type="transmembrane region" description="Helical" evidence="2">
    <location>
        <begin position="490"/>
        <end position="512"/>
    </location>
</feature>
<dbReference type="RefSeq" id="WP_190209569.1">
    <property type="nucleotide sequence ID" value="NZ_BNBO01000003.1"/>
</dbReference>
<keyword evidence="2" id="KW-0472">Membrane</keyword>
<accession>A0A919FF14</accession>
<evidence type="ECO:0000313" key="4">
    <source>
        <dbReference type="EMBL" id="GHH62455.1"/>
    </source>
</evidence>
<keyword evidence="2" id="KW-1133">Transmembrane helix</keyword>
<dbReference type="Proteomes" id="UP000617734">
    <property type="component" value="Unassembled WGS sequence"/>
</dbReference>
<reference evidence="4" key="2">
    <citation type="submission" date="2020-09" db="EMBL/GenBank/DDBJ databases">
        <authorList>
            <person name="Sun Q."/>
            <person name="Ohkuma M."/>
        </authorList>
    </citation>
    <scope>NUCLEOTIDE SEQUENCE</scope>
    <source>
        <strain evidence="4">JCM 4646</strain>
    </source>
</reference>
<keyword evidence="5" id="KW-1185">Reference proteome</keyword>
<name>A0A919FF14_9ACTN</name>
<feature type="compositionally biased region" description="Low complexity" evidence="1">
    <location>
        <begin position="268"/>
        <end position="287"/>
    </location>
</feature>
<reference evidence="4" key="1">
    <citation type="journal article" date="2014" name="Int. J. Syst. Evol. Microbiol.">
        <title>Complete genome sequence of Corynebacterium casei LMG S-19264T (=DSM 44701T), isolated from a smear-ripened cheese.</title>
        <authorList>
            <consortium name="US DOE Joint Genome Institute (JGI-PGF)"/>
            <person name="Walter F."/>
            <person name="Albersmeier A."/>
            <person name="Kalinowski J."/>
            <person name="Ruckert C."/>
        </authorList>
    </citation>
    <scope>NUCLEOTIDE SEQUENCE</scope>
    <source>
        <strain evidence="4">JCM 4646</strain>
    </source>
</reference>
<evidence type="ECO:0000256" key="2">
    <source>
        <dbReference type="SAM" id="Phobius"/>
    </source>
</evidence>
<evidence type="ECO:0000313" key="5">
    <source>
        <dbReference type="Proteomes" id="UP000617734"/>
    </source>
</evidence>
<feature type="compositionally biased region" description="Low complexity" evidence="1">
    <location>
        <begin position="244"/>
        <end position="254"/>
    </location>
</feature>
<feature type="compositionally biased region" description="Low complexity" evidence="1">
    <location>
        <begin position="362"/>
        <end position="380"/>
    </location>
</feature>
<feature type="compositionally biased region" description="Basic and acidic residues" evidence="1">
    <location>
        <begin position="465"/>
        <end position="475"/>
    </location>
</feature>
<gene>
    <name evidence="4" type="ORF">GCM10018781_10710</name>
</gene>
<evidence type="ECO:0000259" key="3">
    <source>
        <dbReference type="Pfam" id="PF12229"/>
    </source>
</evidence>
<dbReference type="Pfam" id="PF12229">
    <property type="entry name" value="PG_binding_4"/>
    <property type="match status" value="1"/>
</dbReference>
<feature type="compositionally biased region" description="Low complexity" evidence="1">
    <location>
        <begin position="193"/>
        <end position="210"/>
    </location>
</feature>
<dbReference type="AlphaFoldDB" id="A0A919FF14"/>
<protein>
    <recommendedName>
        <fullName evidence="3">YoaR-like putative peptidoglycan binding domain-containing protein</fullName>
    </recommendedName>
</protein>
<dbReference type="GeneID" id="95358494"/>
<feature type="compositionally biased region" description="Low complexity" evidence="1">
    <location>
        <begin position="166"/>
        <end position="184"/>
    </location>
</feature>
<feature type="compositionally biased region" description="Low complexity" evidence="1">
    <location>
        <begin position="444"/>
        <end position="463"/>
    </location>
</feature>
<comment type="caution">
    <text evidence="4">The sequence shown here is derived from an EMBL/GenBank/DDBJ whole genome shotgun (WGS) entry which is preliminary data.</text>
</comment>
<proteinExistence type="predicted"/>
<organism evidence="4 5">
    <name type="scientific">Kitasatospora indigofera</name>
    <dbReference type="NCBI Taxonomy" id="67307"/>
    <lineage>
        <taxon>Bacteria</taxon>
        <taxon>Bacillati</taxon>
        <taxon>Actinomycetota</taxon>
        <taxon>Actinomycetes</taxon>
        <taxon>Kitasatosporales</taxon>
        <taxon>Streptomycetaceae</taxon>
        <taxon>Kitasatospora</taxon>
    </lineage>
</organism>
<keyword evidence="2" id="KW-0812">Transmembrane</keyword>